<dbReference type="InterPro" id="IPR011542">
    <property type="entry name" value="SUF_FeS_clus_asmbl_SufD"/>
</dbReference>
<evidence type="ECO:0000259" key="3">
    <source>
        <dbReference type="Pfam" id="PF19295"/>
    </source>
</evidence>
<dbReference type="AlphaFoldDB" id="A0A354M3H2"/>
<feature type="domain" description="SUF system FeS cluster assembly SufBD core" evidence="2">
    <location>
        <begin position="180"/>
        <end position="408"/>
    </location>
</feature>
<dbReference type="SUPFAM" id="SSF101960">
    <property type="entry name" value="Stabilizer of iron transporter SufD"/>
    <property type="match status" value="1"/>
</dbReference>
<dbReference type="InterPro" id="IPR037284">
    <property type="entry name" value="SUF_FeS_clus_asmbl_SufBD_sf"/>
</dbReference>
<dbReference type="PANTHER" id="PTHR43575">
    <property type="entry name" value="PROTEIN ABCI7, CHLOROPLASTIC"/>
    <property type="match status" value="1"/>
</dbReference>
<protein>
    <submittedName>
        <fullName evidence="4">Fe-S cluster assembly protein SufD</fullName>
    </submittedName>
</protein>
<evidence type="ECO:0000256" key="1">
    <source>
        <dbReference type="ARBA" id="ARBA00043967"/>
    </source>
</evidence>
<dbReference type="Proteomes" id="UP000262954">
    <property type="component" value="Unassembled WGS sequence"/>
</dbReference>
<evidence type="ECO:0000313" key="5">
    <source>
        <dbReference type="Proteomes" id="UP000262954"/>
    </source>
</evidence>
<dbReference type="Pfam" id="PF19295">
    <property type="entry name" value="SufBD_N"/>
    <property type="match status" value="1"/>
</dbReference>
<dbReference type="InterPro" id="IPR055346">
    <property type="entry name" value="Fe-S_cluster_assembly_SufBD"/>
</dbReference>
<dbReference type="Pfam" id="PF01458">
    <property type="entry name" value="SUFBD_core"/>
    <property type="match status" value="1"/>
</dbReference>
<dbReference type="InterPro" id="IPR045595">
    <property type="entry name" value="SufBD_N"/>
</dbReference>
<dbReference type="PANTHER" id="PTHR43575:SF1">
    <property type="entry name" value="PROTEIN ABCI7, CHLOROPLASTIC"/>
    <property type="match status" value="1"/>
</dbReference>
<dbReference type="EMBL" id="DNWC01000112">
    <property type="protein sequence ID" value="HBJ09061.1"/>
    <property type="molecule type" value="Genomic_DNA"/>
</dbReference>
<organism evidence="4 5">
    <name type="scientific">Coprobacter fastidiosus</name>
    <dbReference type="NCBI Taxonomy" id="1099853"/>
    <lineage>
        <taxon>Bacteria</taxon>
        <taxon>Pseudomonadati</taxon>
        <taxon>Bacteroidota</taxon>
        <taxon>Bacteroidia</taxon>
        <taxon>Bacteroidales</taxon>
        <taxon>Barnesiellaceae</taxon>
        <taxon>Coprobacter</taxon>
    </lineage>
</organism>
<accession>A0A354M3H2</accession>
<name>A0A354M3H2_9BACT</name>
<sequence>MNIEKQYIELYDQYHSLIDSHASPILNALREKAMSDFRVTGFPSPNDEEYKHTNIPDLFAPDYGLNLNRLEIPVNPYEVFRCDVPNLSTLLYFVVNDSFYTKENPKVKLPEGVLIGSLNEMARSHPDLVQRYYGKQACTQNDGIVALNTAFVQDGFFLYVPKGVIIEKPIQLINILRGDADFMVNRRLLIVLEEGAQARLLVCDHTMDKKKFLSSQVTEIYAGKNAVFDYYDIEESSLNTNRITSTFVDQAEKSNVLINGITLHNGTTRNNYRMTFSGEHAEAHLCGMAIADKKQSVDNHTFIDHAVPHCTSNELFKYVLNDSSTGSFSGRILVREGAQKTSAYQTNRNLCATKEAHMYTKPQLEIYADDVKCSHGATVGQLDENALFYLRSRGIPEAEARMLLMFAFTNDVIENVRMDALKDRLRQLVEKRFRGELDKCAGCNICQ</sequence>
<evidence type="ECO:0000259" key="2">
    <source>
        <dbReference type="Pfam" id="PF01458"/>
    </source>
</evidence>
<comment type="similarity">
    <text evidence="1">Belongs to the iron-sulfur cluster assembly SufBD family.</text>
</comment>
<dbReference type="InterPro" id="IPR000825">
    <property type="entry name" value="SUF_FeS_clus_asmbl_SufBD_core"/>
</dbReference>
<gene>
    <name evidence="4" type="primary">sufD</name>
    <name evidence="4" type="ORF">DDY73_08650</name>
</gene>
<dbReference type="NCBIfam" id="TIGR01981">
    <property type="entry name" value="sufD"/>
    <property type="match status" value="1"/>
</dbReference>
<proteinExistence type="inferred from homology"/>
<dbReference type="GO" id="GO:0016226">
    <property type="term" value="P:iron-sulfur cluster assembly"/>
    <property type="evidence" value="ECO:0007669"/>
    <property type="project" value="InterPro"/>
</dbReference>
<feature type="domain" description="SUF system FeS cluster assembly SufBD N-terminal" evidence="3">
    <location>
        <begin position="1"/>
        <end position="172"/>
    </location>
</feature>
<reference evidence="4 5" key="1">
    <citation type="journal article" date="2018" name="Nat. Biotechnol.">
        <title>A standardized bacterial taxonomy based on genome phylogeny substantially revises the tree of life.</title>
        <authorList>
            <person name="Parks D.H."/>
            <person name="Chuvochina M."/>
            <person name="Waite D.W."/>
            <person name="Rinke C."/>
            <person name="Skarshewski A."/>
            <person name="Chaumeil P.A."/>
            <person name="Hugenholtz P."/>
        </authorList>
    </citation>
    <scope>NUCLEOTIDE SEQUENCE [LARGE SCALE GENOMIC DNA]</scope>
    <source>
        <strain evidence="4">UBA11482</strain>
    </source>
</reference>
<comment type="caution">
    <text evidence="4">The sequence shown here is derived from an EMBL/GenBank/DDBJ whole genome shotgun (WGS) entry which is preliminary data.</text>
</comment>
<evidence type="ECO:0000313" key="4">
    <source>
        <dbReference type="EMBL" id="HBJ09061.1"/>
    </source>
</evidence>